<accession>A0A1Y5SIC5</accession>
<evidence type="ECO:0000313" key="2">
    <source>
        <dbReference type="Proteomes" id="UP000193900"/>
    </source>
</evidence>
<dbReference type="InterPro" id="IPR039437">
    <property type="entry name" value="FrzH/put_lumazine-bd"/>
</dbReference>
<name>A0A1Y5SIC5_9RHOB</name>
<dbReference type="Proteomes" id="UP000193900">
    <property type="component" value="Unassembled WGS sequence"/>
</dbReference>
<proteinExistence type="predicted"/>
<dbReference type="RefSeq" id="WP_159458464.1">
    <property type="nucleotide sequence ID" value="NZ_FWFZ01000006.1"/>
</dbReference>
<organism evidence="1 2">
    <name type="scientific">Roseisalinus antarcticus</name>
    <dbReference type="NCBI Taxonomy" id="254357"/>
    <lineage>
        <taxon>Bacteria</taxon>
        <taxon>Pseudomonadati</taxon>
        <taxon>Pseudomonadota</taxon>
        <taxon>Alphaproteobacteria</taxon>
        <taxon>Rhodobacterales</taxon>
        <taxon>Roseobacteraceae</taxon>
        <taxon>Roseisalinus</taxon>
    </lineage>
</organism>
<reference evidence="1 2" key="1">
    <citation type="submission" date="2017-03" db="EMBL/GenBank/DDBJ databases">
        <authorList>
            <person name="Afonso C.L."/>
            <person name="Miller P.J."/>
            <person name="Scott M.A."/>
            <person name="Spackman E."/>
            <person name="Goraichik I."/>
            <person name="Dimitrov K.M."/>
            <person name="Suarez D.L."/>
            <person name="Swayne D.E."/>
        </authorList>
    </citation>
    <scope>NUCLEOTIDE SEQUENCE [LARGE SCALE GENOMIC DNA]</scope>
    <source>
        <strain evidence="1 2">CECT 7023</strain>
    </source>
</reference>
<dbReference type="AlphaFoldDB" id="A0A1Y5SIC5"/>
<sequence length="130" mass="14357">MMDAAAMTAAEAVSAQARAYCEAVHQANPEAFDHMCHPSFMMTAVAGSGHPVFWDKEAYMRRVAGRDPQIGPASFEILQVDAAADTAHVKLWVDVPPQRFEDYLGFFLIEGEWKLITKLFRTIDGPALEG</sequence>
<dbReference type="SUPFAM" id="SSF54427">
    <property type="entry name" value="NTF2-like"/>
    <property type="match status" value="1"/>
</dbReference>
<evidence type="ECO:0000313" key="1">
    <source>
        <dbReference type="EMBL" id="SLN41175.1"/>
    </source>
</evidence>
<dbReference type="Gene3D" id="3.10.450.50">
    <property type="match status" value="1"/>
</dbReference>
<gene>
    <name evidence="1" type="ORF">ROA7023_01634</name>
</gene>
<dbReference type="OrthoDB" id="7451095at2"/>
<dbReference type="EMBL" id="FWFZ01000006">
    <property type="protein sequence ID" value="SLN41175.1"/>
    <property type="molecule type" value="Genomic_DNA"/>
</dbReference>
<dbReference type="Pfam" id="PF12893">
    <property type="entry name" value="Lumazine_bd_2"/>
    <property type="match status" value="1"/>
</dbReference>
<protein>
    <submittedName>
        <fullName evidence="1">Putative lumazine-binding protein</fullName>
    </submittedName>
</protein>
<keyword evidence="2" id="KW-1185">Reference proteome</keyword>
<dbReference type="InterPro" id="IPR032710">
    <property type="entry name" value="NTF2-like_dom_sf"/>
</dbReference>